<dbReference type="PROSITE" id="PS01359">
    <property type="entry name" value="ZF_PHD_1"/>
    <property type="match status" value="1"/>
</dbReference>
<evidence type="ECO:0000256" key="4">
    <source>
        <dbReference type="PROSITE-ProRule" id="PRU00175"/>
    </source>
</evidence>
<feature type="compositionally biased region" description="Basic residues" evidence="5">
    <location>
        <begin position="340"/>
        <end position="358"/>
    </location>
</feature>
<dbReference type="InterPro" id="IPR047157">
    <property type="entry name" value="PHRF1/Atg35"/>
</dbReference>
<feature type="compositionally biased region" description="Basic residues" evidence="5">
    <location>
        <begin position="372"/>
        <end position="386"/>
    </location>
</feature>
<dbReference type="Pfam" id="PF00628">
    <property type="entry name" value="PHD"/>
    <property type="match status" value="1"/>
</dbReference>
<feature type="compositionally biased region" description="Low complexity" evidence="5">
    <location>
        <begin position="1308"/>
        <end position="1320"/>
    </location>
</feature>
<feature type="compositionally biased region" description="Low complexity" evidence="5">
    <location>
        <begin position="548"/>
        <end position="565"/>
    </location>
</feature>
<feature type="region of interest" description="Disordered" evidence="5">
    <location>
        <begin position="477"/>
        <end position="496"/>
    </location>
</feature>
<dbReference type="PROSITE" id="PS00518">
    <property type="entry name" value="ZF_RING_1"/>
    <property type="match status" value="1"/>
</dbReference>
<dbReference type="Pfam" id="PF13639">
    <property type="entry name" value="zf-RING_2"/>
    <property type="match status" value="1"/>
</dbReference>
<dbReference type="SMART" id="SM00249">
    <property type="entry name" value="PHD"/>
    <property type="match status" value="1"/>
</dbReference>
<feature type="compositionally biased region" description="Basic and acidic residues" evidence="5">
    <location>
        <begin position="1023"/>
        <end position="1039"/>
    </location>
</feature>
<feature type="compositionally biased region" description="Acidic residues" evidence="5">
    <location>
        <begin position="30"/>
        <end position="82"/>
    </location>
</feature>
<evidence type="ECO:0000256" key="5">
    <source>
        <dbReference type="SAM" id="MobiDB-lite"/>
    </source>
</evidence>
<feature type="compositionally biased region" description="Basic residues" evidence="5">
    <location>
        <begin position="1131"/>
        <end position="1142"/>
    </location>
</feature>
<feature type="compositionally biased region" description="Basic residues" evidence="5">
    <location>
        <begin position="1157"/>
        <end position="1174"/>
    </location>
</feature>
<evidence type="ECO:0000313" key="9">
    <source>
        <dbReference type="Proteomes" id="UP000261420"/>
    </source>
</evidence>
<feature type="compositionally biased region" description="Low complexity" evidence="5">
    <location>
        <begin position="876"/>
        <end position="893"/>
    </location>
</feature>
<dbReference type="CDD" id="cd16635">
    <property type="entry name" value="mRING-HC-C3HC3D_PHRF1"/>
    <property type="match status" value="1"/>
</dbReference>
<feature type="compositionally biased region" description="Basic and acidic residues" evidence="5">
    <location>
        <begin position="1326"/>
        <end position="1355"/>
    </location>
</feature>
<feature type="compositionally biased region" description="Polar residues" evidence="5">
    <location>
        <begin position="1144"/>
        <end position="1154"/>
    </location>
</feature>
<evidence type="ECO:0000259" key="6">
    <source>
        <dbReference type="PROSITE" id="PS50016"/>
    </source>
</evidence>
<dbReference type="InterPro" id="IPR001841">
    <property type="entry name" value="Znf_RING"/>
</dbReference>
<dbReference type="Proteomes" id="UP000261420">
    <property type="component" value="Unplaced"/>
</dbReference>
<dbReference type="OMA" id="VENTRAC"/>
<dbReference type="Gene3D" id="3.30.40.10">
    <property type="entry name" value="Zinc/RING finger domain, C3HC4 (zinc finger)"/>
    <property type="match status" value="2"/>
</dbReference>
<feature type="compositionally biased region" description="Low complexity" evidence="5">
    <location>
        <begin position="1041"/>
        <end position="1058"/>
    </location>
</feature>
<keyword evidence="2 4" id="KW-0863">Zinc-finger</keyword>
<feature type="compositionally biased region" description="Basic residues" evidence="5">
    <location>
        <begin position="1247"/>
        <end position="1265"/>
    </location>
</feature>
<feature type="region of interest" description="Disordered" evidence="5">
    <location>
        <begin position="1"/>
        <end position="99"/>
    </location>
</feature>
<dbReference type="Pfam" id="PF23030">
    <property type="entry name" value="SCAF11-like_C"/>
    <property type="match status" value="1"/>
</dbReference>
<dbReference type="SUPFAM" id="SSF57850">
    <property type="entry name" value="RING/U-box"/>
    <property type="match status" value="1"/>
</dbReference>
<accession>A0A3B4V6A5</accession>
<feature type="compositionally biased region" description="Basic and acidic residues" evidence="5">
    <location>
        <begin position="894"/>
        <end position="927"/>
    </location>
</feature>
<dbReference type="GO" id="GO:0008270">
    <property type="term" value="F:zinc ion binding"/>
    <property type="evidence" value="ECO:0007669"/>
    <property type="project" value="UniProtKB-KW"/>
</dbReference>
<proteinExistence type="predicted"/>
<dbReference type="InterPro" id="IPR011011">
    <property type="entry name" value="Znf_FYVE_PHD"/>
</dbReference>
<reference evidence="8" key="2">
    <citation type="submission" date="2025-09" db="UniProtKB">
        <authorList>
            <consortium name="Ensembl"/>
        </authorList>
    </citation>
    <scope>IDENTIFICATION</scope>
</reference>
<dbReference type="PANTHER" id="PTHR12618">
    <property type="entry name" value="PHD AND RING FINGER DOMAIN-CONTAINING PROTEIN 1"/>
    <property type="match status" value="1"/>
</dbReference>
<keyword evidence="1" id="KW-0479">Metal-binding</keyword>
<keyword evidence="3" id="KW-0862">Zinc</keyword>
<reference evidence="8" key="1">
    <citation type="submission" date="2025-08" db="UniProtKB">
        <authorList>
            <consortium name="Ensembl"/>
        </authorList>
    </citation>
    <scope>IDENTIFICATION</scope>
</reference>
<feature type="compositionally biased region" description="Basic and acidic residues" evidence="5">
    <location>
        <begin position="1101"/>
        <end position="1130"/>
    </location>
</feature>
<feature type="compositionally biased region" description="Low complexity" evidence="5">
    <location>
        <begin position="792"/>
        <end position="808"/>
    </location>
</feature>
<feature type="compositionally biased region" description="Polar residues" evidence="5">
    <location>
        <begin position="1482"/>
        <end position="1515"/>
    </location>
</feature>
<dbReference type="GeneTree" id="ENSGT00950000183205"/>
<feature type="domain" description="RING-type" evidence="7">
    <location>
        <begin position="107"/>
        <end position="148"/>
    </location>
</feature>
<feature type="compositionally biased region" description="Polar residues" evidence="5">
    <location>
        <begin position="618"/>
        <end position="630"/>
    </location>
</feature>
<feature type="compositionally biased region" description="Polar residues" evidence="5">
    <location>
        <begin position="255"/>
        <end position="265"/>
    </location>
</feature>
<feature type="region of interest" description="Disordered" evidence="5">
    <location>
        <begin position="1477"/>
        <end position="1522"/>
    </location>
</feature>
<feature type="compositionally biased region" description="Basic residues" evidence="5">
    <location>
        <begin position="1289"/>
        <end position="1298"/>
    </location>
</feature>
<dbReference type="CDD" id="cd15536">
    <property type="entry name" value="PHD_PHRF1"/>
    <property type="match status" value="1"/>
</dbReference>
<dbReference type="InterPro" id="IPR019786">
    <property type="entry name" value="Zinc_finger_PHD-type_CS"/>
</dbReference>
<dbReference type="InterPro" id="IPR017907">
    <property type="entry name" value="Znf_RING_CS"/>
</dbReference>
<feature type="region of interest" description="Disordered" evidence="5">
    <location>
        <begin position="335"/>
        <end position="386"/>
    </location>
</feature>
<feature type="compositionally biased region" description="Polar residues" evidence="5">
    <location>
        <begin position="819"/>
        <end position="828"/>
    </location>
</feature>
<dbReference type="InterPro" id="IPR019787">
    <property type="entry name" value="Znf_PHD-finger"/>
</dbReference>
<feature type="region of interest" description="Disordered" evidence="5">
    <location>
        <begin position="242"/>
        <end position="288"/>
    </location>
</feature>
<feature type="region of interest" description="Disordered" evidence="5">
    <location>
        <begin position="1743"/>
        <end position="1766"/>
    </location>
</feature>
<dbReference type="SMART" id="SM00184">
    <property type="entry name" value="RING"/>
    <property type="match status" value="2"/>
</dbReference>
<dbReference type="InterPro" id="IPR013083">
    <property type="entry name" value="Znf_RING/FYVE/PHD"/>
</dbReference>
<dbReference type="PROSITE" id="PS50089">
    <property type="entry name" value="ZF_RING_2"/>
    <property type="match status" value="1"/>
</dbReference>
<dbReference type="PROSITE" id="PS50016">
    <property type="entry name" value="ZF_PHD_2"/>
    <property type="match status" value="1"/>
</dbReference>
<feature type="compositionally biased region" description="Basic and acidic residues" evidence="5">
    <location>
        <begin position="832"/>
        <end position="850"/>
    </location>
</feature>
<name>A0A3B4V6A5_SERDU</name>
<dbReference type="Ensembl" id="ENSSDUT00000026606.1">
    <property type="protein sequence ID" value="ENSSDUP00000026137.1"/>
    <property type="gene ID" value="ENSSDUG00000018957.1"/>
</dbReference>
<feature type="domain" description="PHD-type" evidence="6">
    <location>
        <begin position="188"/>
        <end position="238"/>
    </location>
</feature>
<dbReference type="PANTHER" id="PTHR12618:SF20">
    <property type="entry name" value="PHD AND RING FINGER DOMAIN-CONTAINING PROTEIN 1"/>
    <property type="match status" value="1"/>
</dbReference>
<sequence>MDEDDSQDELINRSASHSKGKRAALWAISDDSDDVEEESEEGESDSGEEDEEDHLDGEDVDDEEEEEGNEEEDDEEEEEDAKPEDGALGGTSADFAEMSSDEDSEKCPICLNSFNSQPVATPEDCEHYFCLDCILEWAKNANSCPVDRIAFNSIYLRKCYGGKVKKMITVQKPVKEGQEETVDLDLEQTNCEVCGGSDREDRLLLCDGCDAGYHMECLTPPLDSVPVEEWFCPECEANNRHSRGSAEELSDAESLPSTARSATSRHQPRATGPTRAIARTQQSERVRANVNRHRITQARTSQFAPTYLMQSTWLDETINAVVAGLNTSVYIRDLTPRAPSSRRRKTGKRRKVRRKKTSSSKGKMGKAASTGVKRRKRRVRRTKSRKKLMVKKSVNPRSRIANNLGIVKDKKSSSLPTVYRPSEHTLSSMRADIGAASLSIYGDPFDLDPFVDREEEEQQARVTSLLEAKRRGISRSALRSHQPVARPVTASLSRRGMDVPQSGGVVEAAPVPDLLGSILSGQSMLLMDSSDVVINRDGSLKATKPVMPSASNPGSSKSSSSGDASTQISEDLPGSSHSSMHRPLSQSSACLPPFTPYLGTNTQAPPHSDLPPRGHPNLQPSRPNRPTSSLGHRGTNGFGAPREATSSSIHPAPDSNSKSKEMAPSHSQPKAPTKPMWVDVSVLPRIPKIKRESSGVTNDGTSQGGSNRISNSRGSSSNSTTSSHGYGMPETGINSLAGDKTRQQSVDQQKGRGDGQAQRHRSDGASSSTAFSNSFSSSSSSTGSPANQPHYSSSSSSSAAVSFRINSSGNSWHSRRLSIASSSATGGSMQEPWREKEDEARKRQMHRDKQMLLASRTLVNKEQDGNNIYDPFNPTLSDSSSSDSEAESSSLDSSSRHATHEGKAPSVGKKEDLLQRQQDLVHVKSEPQETEVSQEEPHRSSAQETVSLEVKCSQVYVKDEKETRSVDTKVEKQTVLLDTKVKKEPGLDDAGEAERCGHSVKMYLNSETAATTQPAHHSLNLLKTEKVSPEEARGQREGTAKSAPSNCKSDSSASSSTPTRKKQKAESKLDSTTCSKSPSRDLGPKKKPSKASKEQCSSSSEMDRARRGDHHTYGQGGRQKEKEKDKERSSRRSRSREKRRAHSTSESSQSNSPDRTSRKRQRSRSRSKGRRRSRSVSSSSSRERSRRKKHKQTSKERNDGRERDNERQRVSKDKRRGRSRSKSRSQSRSQSRSRSRSTSRSKDNKRGRSCSKSRSTSRSRSRSRERRKDRTRLQQPSLSSRDKVMSRSKDKRRHRSRSSSRERRKEGGSSSKTSQKTSGSCVSTSKDTKQLQDKKKEKDITQSSIKEEKISKGNKQELPSCTSTSKIKKECQDSGADSKATTAEVTKEIKISKEIKKEKGPSFDMFEDFPITKSIKKEEMDTSTLTEIQGVDEEGIKENLIKTEACEITIKSEPSSPELCHLPPVTSFSTLTTSVTADSHQDAVSQSYPGLKTSTEQPNTTGLTVSVKQEVQQPSDSDDDFNVDVMLDNLDYVKSEHTEASGAFVKQEKEVEEVKNEGEQVLAVVGAKSKTQVKRVTWNIQEPEGPQPEKSASKVALYKLKLKQEGVRRPSMTVQTTSQDVSGAVSDSSKKGGVCPLSASSRSDGLHPEGLSITGQGEAEEGDLSRKDKYLKKLHMQERAIEEVKLAIKPFYQRRDINKDEYKEILRKAVQKVCHSKSGEINPVKVGNLVKAYVDKYKHARKHKKGEDLGNALEVQTEAMRTSDSP</sequence>
<feature type="region of interest" description="Disordered" evidence="5">
    <location>
        <begin position="1608"/>
        <end position="1664"/>
    </location>
</feature>
<feature type="region of interest" description="Disordered" evidence="5">
    <location>
        <begin position="1007"/>
        <end position="1384"/>
    </location>
</feature>
<feature type="region of interest" description="Disordered" evidence="5">
    <location>
        <begin position="540"/>
        <end position="946"/>
    </location>
</feature>
<protein>
    <submittedName>
        <fullName evidence="8">PHD and ring finger domains 1</fullName>
    </submittedName>
</protein>
<dbReference type="InterPro" id="IPR057031">
    <property type="entry name" value="SFR19-like_C"/>
</dbReference>
<evidence type="ECO:0000313" key="8">
    <source>
        <dbReference type="Ensembl" id="ENSSDUP00000026137.1"/>
    </source>
</evidence>
<evidence type="ECO:0000256" key="1">
    <source>
        <dbReference type="ARBA" id="ARBA00022723"/>
    </source>
</evidence>
<feature type="compositionally biased region" description="Low complexity" evidence="5">
    <location>
        <begin position="704"/>
        <end position="723"/>
    </location>
</feature>
<organism evidence="8 9">
    <name type="scientific">Seriola dumerili</name>
    <name type="common">Greater amberjack</name>
    <name type="synonym">Caranx dumerili</name>
    <dbReference type="NCBI Taxonomy" id="41447"/>
    <lineage>
        <taxon>Eukaryota</taxon>
        <taxon>Metazoa</taxon>
        <taxon>Chordata</taxon>
        <taxon>Craniata</taxon>
        <taxon>Vertebrata</taxon>
        <taxon>Euteleostomi</taxon>
        <taxon>Actinopterygii</taxon>
        <taxon>Neopterygii</taxon>
        <taxon>Teleostei</taxon>
        <taxon>Neoteleostei</taxon>
        <taxon>Acanthomorphata</taxon>
        <taxon>Carangaria</taxon>
        <taxon>Carangiformes</taxon>
        <taxon>Carangidae</taxon>
        <taxon>Seriola</taxon>
    </lineage>
</organism>
<evidence type="ECO:0000256" key="2">
    <source>
        <dbReference type="ARBA" id="ARBA00022771"/>
    </source>
</evidence>
<dbReference type="InterPro" id="IPR001965">
    <property type="entry name" value="Znf_PHD"/>
</dbReference>
<evidence type="ECO:0000256" key="3">
    <source>
        <dbReference type="ARBA" id="ARBA00022833"/>
    </source>
</evidence>
<feature type="compositionally biased region" description="Basic and acidic residues" evidence="5">
    <location>
        <begin position="1193"/>
        <end position="1211"/>
    </location>
</feature>
<dbReference type="SUPFAM" id="SSF57903">
    <property type="entry name" value="FYVE/PHD zinc finger"/>
    <property type="match status" value="1"/>
</dbReference>
<evidence type="ECO:0000259" key="7">
    <source>
        <dbReference type="PROSITE" id="PS50089"/>
    </source>
</evidence>
<feature type="compositionally biased region" description="Low complexity" evidence="5">
    <location>
        <begin position="764"/>
        <end position="784"/>
    </location>
</feature>
<feature type="compositionally biased region" description="Polar residues" evidence="5">
    <location>
        <begin position="1612"/>
        <end position="1627"/>
    </location>
</feature>
<feature type="compositionally biased region" description="Basic residues" evidence="5">
    <location>
        <begin position="1212"/>
        <end position="1239"/>
    </location>
</feature>
<keyword evidence="9" id="KW-1185">Reference proteome</keyword>